<protein>
    <submittedName>
        <fullName evidence="1">Uncharacterized protein</fullName>
    </submittedName>
</protein>
<keyword evidence="2" id="KW-1185">Reference proteome</keyword>
<sequence>MKDYRRFKWVAPKTQRFDGEEKSDFTLGRVNRLLGLQVLYNSNKKDSPFFLVPSHISLEFGRRDFIKA</sequence>
<comment type="caution">
    <text evidence="1">The sequence shown here is derived from an EMBL/GenBank/DDBJ whole genome shotgun (WGS) entry which is preliminary data.</text>
</comment>
<accession>A0ABR2EU83</accession>
<dbReference type="Proteomes" id="UP001472677">
    <property type="component" value="Unassembled WGS sequence"/>
</dbReference>
<name>A0ABR2EU83_9ROSI</name>
<dbReference type="EMBL" id="JBBPBM010000010">
    <property type="protein sequence ID" value="KAK8565601.1"/>
    <property type="molecule type" value="Genomic_DNA"/>
</dbReference>
<organism evidence="1 2">
    <name type="scientific">Hibiscus sabdariffa</name>
    <name type="common">roselle</name>
    <dbReference type="NCBI Taxonomy" id="183260"/>
    <lineage>
        <taxon>Eukaryota</taxon>
        <taxon>Viridiplantae</taxon>
        <taxon>Streptophyta</taxon>
        <taxon>Embryophyta</taxon>
        <taxon>Tracheophyta</taxon>
        <taxon>Spermatophyta</taxon>
        <taxon>Magnoliopsida</taxon>
        <taxon>eudicotyledons</taxon>
        <taxon>Gunneridae</taxon>
        <taxon>Pentapetalae</taxon>
        <taxon>rosids</taxon>
        <taxon>malvids</taxon>
        <taxon>Malvales</taxon>
        <taxon>Malvaceae</taxon>
        <taxon>Malvoideae</taxon>
        <taxon>Hibiscus</taxon>
    </lineage>
</organism>
<gene>
    <name evidence="1" type="ORF">V6N12_059159</name>
</gene>
<proteinExistence type="predicted"/>
<evidence type="ECO:0000313" key="2">
    <source>
        <dbReference type="Proteomes" id="UP001472677"/>
    </source>
</evidence>
<evidence type="ECO:0000313" key="1">
    <source>
        <dbReference type="EMBL" id="KAK8565601.1"/>
    </source>
</evidence>
<reference evidence="1 2" key="1">
    <citation type="journal article" date="2024" name="G3 (Bethesda)">
        <title>Genome assembly of Hibiscus sabdariffa L. provides insights into metabolisms of medicinal natural products.</title>
        <authorList>
            <person name="Kim T."/>
        </authorList>
    </citation>
    <scope>NUCLEOTIDE SEQUENCE [LARGE SCALE GENOMIC DNA]</scope>
    <source>
        <strain evidence="1">TK-2024</strain>
        <tissue evidence="1">Old leaves</tissue>
    </source>
</reference>